<evidence type="ECO:0000313" key="7">
    <source>
        <dbReference type="Proteomes" id="UP000838763"/>
    </source>
</evidence>
<keyword evidence="2 3" id="KW-0129">CBS domain</keyword>
<accession>A0A9P1GZR4</accession>
<dbReference type="PANTHER" id="PTHR13780">
    <property type="entry name" value="AMP-ACTIVATED PROTEIN KINASE, GAMMA REGULATORY SUBUNIT"/>
    <property type="match status" value="1"/>
</dbReference>
<evidence type="ECO:0000256" key="4">
    <source>
        <dbReference type="SAM" id="MobiDB-lite"/>
    </source>
</evidence>
<dbReference type="Pfam" id="PF00571">
    <property type="entry name" value="CBS"/>
    <property type="match status" value="1"/>
</dbReference>
<name>A0A9P1GZR4_9PEZI</name>
<feature type="compositionally biased region" description="Basic and acidic residues" evidence="4">
    <location>
        <begin position="7"/>
        <end position="17"/>
    </location>
</feature>
<gene>
    <name evidence="6" type="ORF">PPNO1_LOCUS3069</name>
</gene>
<dbReference type="Proteomes" id="UP000838763">
    <property type="component" value="Unassembled WGS sequence"/>
</dbReference>
<dbReference type="CDD" id="cd02205">
    <property type="entry name" value="CBS_pair_SF"/>
    <property type="match status" value="1"/>
</dbReference>
<feature type="compositionally biased region" description="Polar residues" evidence="4">
    <location>
        <begin position="33"/>
        <end position="43"/>
    </location>
</feature>
<feature type="compositionally biased region" description="Low complexity" evidence="4">
    <location>
        <begin position="18"/>
        <end position="31"/>
    </location>
</feature>
<comment type="caution">
    <text evidence="6">The sequence shown here is derived from an EMBL/GenBank/DDBJ whole genome shotgun (WGS) entry which is preliminary data.</text>
</comment>
<dbReference type="SUPFAM" id="SSF54631">
    <property type="entry name" value="CBS-domain pair"/>
    <property type="match status" value="1"/>
</dbReference>
<evidence type="ECO:0000256" key="2">
    <source>
        <dbReference type="ARBA" id="ARBA00023122"/>
    </source>
</evidence>
<reference evidence="6" key="1">
    <citation type="submission" date="2022-11" db="EMBL/GenBank/DDBJ databases">
        <authorList>
            <person name="Scott C."/>
            <person name="Bruce N."/>
        </authorList>
    </citation>
    <scope>NUCLEOTIDE SEQUENCE</scope>
</reference>
<evidence type="ECO:0000259" key="5">
    <source>
        <dbReference type="PROSITE" id="PS51371"/>
    </source>
</evidence>
<dbReference type="GO" id="GO:0042149">
    <property type="term" value="P:cellular response to glucose starvation"/>
    <property type="evidence" value="ECO:0007669"/>
    <property type="project" value="TreeGrafter"/>
</dbReference>
<dbReference type="PROSITE" id="PS51371">
    <property type="entry name" value="CBS"/>
    <property type="match status" value="1"/>
</dbReference>
<protein>
    <recommendedName>
        <fullName evidence="5">CBS domain-containing protein</fullName>
    </recommendedName>
</protein>
<evidence type="ECO:0000256" key="1">
    <source>
        <dbReference type="ARBA" id="ARBA00022737"/>
    </source>
</evidence>
<dbReference type="EMBL" id="CALLCH030000008">
    <property type="protein sequence ID" value="CAI4213322.1"/>
    <property type="molecule type" value="Genomic_DNA"/>
</dbReference>
<proteinExistence type="predicted"/>
<sequence>MDPTPTVRDEQHARREPSTSSLASVASSHASINLPSSHRQSFAENLRNMPPSPRSQRHPSFTGVPPIAIQDLLSMPPSSKSADPRFAGRDWRDILVGELVSHSDVRWVTADTSVEDATLALVKDNAENVVLVRSADHDQGQQPVTTFDFNDLNTYLLVVIGLAKPEENNIALYDEIAIKARDGSVIPLCDIQSMCRKQSLVTLCSTDKLGRAIEILGSGVHRVLVSDESGAIIGILSQLKLIEFFWSEGLHFPTIEKLYTAHISELGIASKQVLAVNCDSELADALTLMYNEGLTSVAVVDNGLNVLSNVPGGAEVQAVLYAPASTLIAPA</sequence>
<evidence type="ECO:0000313" key="6">
    <source>
        <dbReference type="EMBL" id="CAI4213322.1"/>
    </source>
</evidence>
<evidence type="ECO:0000256" key="3">
    <source>
        <dbReference type="PROSITE-ProRule" id="PRU00703"/>
    </source>
</evidence>
<dbReference type="OrthoDB" id="449052at2759"/>
<dbReference type="Gene3D" id="3.10.580.10">
    <property type="entry name" value="CBS-domain"/>
    <property type="match status" value="1"/>
</dbReference>
<dbReference type="GO" id="GO:0004865">
    <property type="term" value="F:protein serine/threonine phosphatase inhibitor activity"/>
    <property type="evidence" value="ECO:0007669"/>
    <property type="project" value="TreeGrafter"/>
</dbReference>
<keyword evidence="1" id="KW-0677">Repeat</keyword>
<dbReference type="AlphaFoldDB" id="A0A9P1GZR4"/>
<keyword evidence="7" id="KW-1185">Reference proteome</keyword>
<dbReference type="InterPro" id="IPR000644">
    <property type="entry name" value="CBS_dom"/>
</dbReference>
<organism evidence="6 7">
    <name type="scientific">Parascedosporium putredinis</name>
    <dbReference type="NCBI Taxonomy" id="1442378"/>
    <lineage>
        <taxon>Eukaryota</taxon>
        <taxon>Fungi</taxon>
        <taxon>Dikarya</taxon>
        <taxon>Ascomycota</taxon>
        <taxon>Pezizomycotina</taxon>
        <taxon>Sordariomycetes</taxon>
        <taxon>Hypocreomycetidae</taxon>
        <taxon>Microascales</taxon>
        <taxon>Microascaceae</taxon>
        <taxon>Parascedosporium</taxon>
    </lineage>
</organism>
<feature type="domain" description="CBS" evidence="5">
    <location>
        <begin position="194"/>
        <end position="254"/>
    </location>
</feature>
<dbReference type="PANTHER" id="PTHR13780:SF36">
    <property type="entry name" value="CBS DOMAIN-CONTAINING PROTEIN"/>
    <property type="match status" value="1"/>
</dbReference>
<dbReference type="InterPro" id="IPR050511">
    <property type="entry name" value="AMPK_gamma/SDS23_families"/>
</dbReference>
<dbReference type="InterPro" id="IPR046342">
    <property type="entry name" value="CBS_dom_sf"/>
</dbReference>
<feature type="region of interest" description="Disordered" evidence="4">
    <location>
        <begin position="1"/>
        <end position="63"/>
    </location>
</feature>